<organism evidence="3 4">
    <name type="scientific">Ruegeria denitrificans</name>
    <dbReference type="NCBI Taxonomy" id="1715692"/>
    <lineage>
        <taxon>Bacteria</taxon>
        <taxon>Pseudomonadati</taxon>
        <taxon>Pseudomonadota</taxon>
        <taxon>Alphaproteobacteria</taxon>
        <taxon>Rhodobacterales</taxon>
        <taxon>Roseobacteraceae</taxon>
        <taxon>Ruegeria</taxon>
    </lineage>
</organism>
<dbReference type="OrthoDB" id="9814407at2"/>
<keyword evidence="4" id="KW-1185">Reference proteome</keyword>
<dbReference type="EMBL" id="CYUD01000007">
    <property type="protein sequence ID" value="CUK03146.1"/>
    <property type="molecule type" value="Genomic_DNA"/>
</dbReference>
<reference evidence="4" key="1">
    <citation type="submission" date="2015-09" db="EMBL/GenBank/DDBJ databases">
        <authorList>
            <person name="Rodrigo-Torres L."/>
            <person name="Arahal D.R."/>
        </authorList>
    </citation>
    <scope>NUCLEOTIDE SEQUENCE [LARGE SCALE GENOMIC DNA]</scope>
    <source>
        <strain evidence="4">CECT 5091</strain>
    </source>
</reference>
<dbReference type="InterPro" id="IPR005545">
    <property type="entry name" value="YCII"/>
</dbReference>
<dbReference type="AlphaFoldDB" id="A0A0P1IBF2"/>
<gene>
    <name evidence="3" type="ORF">RUE5091_02462</name>
</gene>
<evidence type="ECO:0000313" key="3">
    <source>
        <dbReference type="EMBL" id="CUK03146.1"/>
    </source>
</evidence>
<protein>
    <submittedName>
        <fullName evidence="3">YciI-like protein</fullName>
    </submittedName>
</protein>
<dbReference type="Pfam" id="PF03795">
    <property type="entry name" value="YCII"/>
    <property type="match status" value="1"/>
</dbReference>
<comment type="similarity">
    <text evidence="1">Belongs to the YciI family.</text>
</comment>
<proteinExistence type="inferred from homology"/>
<dbReference type="STRING" id="1715692.RUE5091_02462"/>
<evidence type="ECO:0000313" key="4">
    <source>
        <dbReference type="Proteomes" id="UP000051260"/>
    </source>
</evidence>
<name>A0A0P1IBF2_9RHOB</name>
<dbReference type="SUPFAM" id="SSF54909">
    <property type="entry name" value="Dimeric alpha+beta barrel"/>
    <property type="match status" value="1"/>
</dbReference>
<accession>A0A0P1IBF2</accession>
<dbReference type="Gene3D" id="3.30.70.1060">
    <property type="entry name" value="Dimeric alpha+beta barrel"/>
    <property type="match status" value="1"/>
</dbReference>
<sequence length="101" mass="11192">MSIIPEGGSLFVVDIEYTVPMDKVAAVIDPHMDFVRASYEAGRFLMSGPKVPRTGGLIVMTADSREDAESYLEQDPFAQEKVAKFRVTEFRASNLHPTLKA</sequence>
<evidence type="ECO:0000256" key="1">
    <source>
        <dbReference type="ARBA" id="ARBA00007689"/>
    </source>
</evidence>
<dbReference type="Proteomes" id="UP000051260">
    <property type="component" value="Unassembled WGS sequence"/>
</dbReference>
<evidence type="ECO:0000259" key="2">
    <source>
        <dbReference type="Pfam" id="PF03795"/>
    </source>
</evidence>
<dbReference type="PANTHER" id="PTHR37828">
    <property type="entry name" value="GSR2449 PROTEIN"/>
    <property type="match status" value="1"/>
</dbReference>
<dbReference type="InterPro" id="IPR011008">
    <property type="entry name" value="Dimeric_a/b-barrel"/>
</dbReference>
<dbReference type="PANTHER" id="PTHR37828:SF1">
    <property type="entry name" value="YCII-RELATED DOMAIN-CONTAINING PROTEIN"/>
    <property type="match status" value="1"/>
</dbReference>
<feature type="domain" description="YCII-related" evidence="2">
    <location>
        <begin position="16"/>
        <end position="91"/>
    </location>
</feature>
<dbReference type="RefSeq" id="WP_058282166.1">
    <property type="nucleotide sequence ID" value="NZ_CYUD01000007.1"/>
</dbReference>